<dbReference type="InterPro" id="IPR023027">
    <property type="entry name" value="Mannitol_DH_CS"/>
</dbReference>
<evidence type="ECO:0000256" key="2">
    <source>
        <dbReference type="ARBA" id="ARBA00012939"/>
    </source>
</evidence>
<dbReference type="GO" id="GO:0019592">
    <property type="term" value="P:mannitol catabolic process"/>
    <property type="evidence" value="ECO:0007669"/>
    <property type="project" value="TreeGrafter"/>
</dbReference>
<dbReference type="GO" id="GO:0008926">
    <property type="term" value="F:mannitol-1-phosphate 5-dehydrogenase activity"/>
    <property type="evidence" value="ECO:0007669"/>
    <property type="project" value="UniProtKB-UniRule"/>
</dbReference>
<dbReference type="Gene3D" id="1.10.1040.10">
    <property type="entry name" value="N-(1-d-carboxylethyl)-l-norvaline Dehydrogenase, domain 2"/>
    <property type="match status" value="1"/>
</dbReference>
<keyword evidence="4 7" id="KW-0560">Oxidoreductase</keyword>
<dbReference type="PRINTS" id="PR00084">
    <property type="entry name" value="MTLDHDRGNASE"/>
</dbReference>
<sequence>MSKPIAIQFGAGNIGRGFIGWLLHESGYHVIFSDVNADLVDEINRQKQYDVILAEENQTTTVINDISAINSQKNPEQLQAAIKEAEIITTAVGPTVLPYLAENLAAGIELRANEQPSSLVIIACENMIGGSESLKEAVYPLLSDKGVAYADKYVRFPNAAVDRIVPDQHHDNPLTVMVEPFYEWVVEKPKDVSITIPTINGMKLVDDLEPYIERKLFTVNTGHAVTAYLGYMKEIESIEDAIHNERILFAVRSALEETGALLIKKYQFSKKEHEEYIDKIINRFKNPYISDYVVRVGRSPIRKIGANDRFVMPAKQYVEAFNTTPKALSHAIAAALLFTYDGDHEANDLQKAIKEKGLDATITAYTGIEPYTKLFEEVKEAYLELA</sequence>
<dbReference type="NCBIfam" id="NF002649">
    <property type="entry name" value="PRK02318.2-1"/>
    <property type="match status" value="1"/>
</dbReference>
<protein>
    <recommendedName>
        <fullName evidence="3 7">Mannitol-1-phosphate 5-dehydrogenase</fullName>
        <ecNumber evidence="2 7">1.1.1.17</ecNumber>
    </recommendedName>
</protein>
<evidence type="ECO:0000259" key="9">
    <source>
        <dbReference type="Pfam" id="PF08125"/>
    </source>
</evidence>
<dbReference type="PANTHER" id="PTHR30524">
    <property type="entry name" value="MANNITOL-1-PHOSPHATE 5-DEHYDROGENASE"/>
    <property type="match status" value="1"/>
</dbReference>
<comment type="similarity">
    <text evidence="1 7">Belongs to the mannitol dehydrogenase family.</text>
</comment>
<feature type="domain" description="Mannitol dehydrogenase N-terminal" evidence="8">
    <location>
        <begin position="6"/>
        <end position="191"/>
    </location>
</feature>
<dbReference type="AlphaFoldDB" id="A0AAE9XD93"/>
<comment type="catalytic activity">
    <reaction evidence="6 7">
        <text>D-mannitol 1-phosphate + NAD(+) = beta-D-fructose 6-phosphate + NADH + H(+)</text>
        <dbReference type="Rhea" id="RHEA:19661"/>
        <dbReference type="ChEBI" id="CHEBI:15378"/>
        <dbReference type="ChEBI" id="CHEBI:57540"/>
        <dbReference type="ChEBI" id="CHEBI:57634"/>
        <dbReference type="ChEBI" id="CHEBI:57945"/>
        <dbReference type="ChEBI" id="CHEBI:61381"/>
        <dbReference type="EC" id="1.1.1.17"/>
    </reaction>
</comment>
<dbReference type="NCBIfam" id="NF002646">
    <property type="entry name" value="PRK02318.1-2"/>
    <property type="match status" value="1"/>
</dbReference>
<dbReference type="InterPro" id="IPR000669">
    <property type="entry name" value="Mannitol_DH"/>
</dbReference>
<dbReference type="Pfam" id="PF08125">
    <property type="entry name" value="Mannitol_dh_C"/>
    <property type="match status" value="1"/>
</dbReference>
<evidence type="ECO:0000256" key="5">
    <source>
        <dbReference type="ARBA" id="ARBA00023027"/>
    </source>
</evidence>
<dbReference type="NCBIfam" id="NF002647">
    <property type="entry name" value="PRK02318.1-3"/>
    <property type="match status" value="1"/>
</dbReference>
<dbReference type="InterPro" id="IPR008927">
    <property type="entry name" value="6-PGluconate_DH-like_C_sf"/>
</dbReference>
<dbReference type="EMBL" id="CP116507">
    <property type="protein sequence ID" value="WCG22179.1"/>
    <property type="molecule type" value="Genomic_DNA"/>
</dbReference>
<evidence type="ECO:0000256" key="4">
    <source>
        <dbReference type="ARBA" id="ARBA00023002"/>
    </source>
</evidence>
<dbReference type="Proteomes" id="UP001179600">
    <property type="component" value="Chromosome"/>
</dbReference>
<feature type="domain" description="Mannitol dehydrogenase C-terminal" evidence="9">
    <location>
        <begin position="207"/>
        <end position="385"/>
    </location>
</feature>
<name>A0AAE9XD93_9ENTE</name>
<dbReference type="Pfam" id="PF01232">
    <property type="entry name" value="Mannitol_dh"/>
    <property type="match status" value="1"/>
</dbReference>
<dbReference type="HAMAP" id="MF_00196">
    <property type="entry name" value="Mannitol_dehydrog"/>
    <property type="match status" value="1"/>
</dbReference>
<feature type="binding site" evidence="7">
    <location>
        <begin position="6"/>
        <end position="17"/>
    </location>
    <ligand>
        <name>NAD(+)</name>
        <dbReference type="ChEBI" id="CHEBI:57540"/>
    </ligand>
</feature>
<organism evidence="10 11">
    <name type="scientific">Vagococcus lutrae</name>
    <dbReference type="NCBI Taxonomy" id="81947"/>
    <lineage>
        <taxon>Bacteria</taxon>
        <taxon>Bacillati</taxon>
        <taxon>Bacillota</taxon>
        <taxon>Bacilli</taxon>
        <taxon>Lactobacillales</taxon>
        <taxon>Enterococcaceae</taxon>
        <taxon>Vagococcus</taxon>
    </lineage>
</organism>
<reference evidence="10" key="1">
    <citation type="submission" date="2023-01" db="EMBL/GenBank/DDBJ databases">
        <title>Oxazolidinone resistance genes in florfenicol resistant enterococci from beef cattle and veal calves at slaughter.</title>
        <authorList>
            <person name="Biggel M."/>
        </authorList>
    </citation>
    <scope>NUCLEOTIDE SEQUENCE</scope>
    <source>
        <strain evidence="10">K204-1</strain>
    </source>
</reference>
<dbReference type="NCBIfam" id="NF002652">
    <property type="entry name" value="PRK02318.2-5"/>
    <property type="match status" value="1"/>
</dbReference>
<dbReference type="InterPro" id="IPR023028">
    <property type="entry name" value="Mannitol_1_phos_5_DH"/>
</dbReference>
<dbReference type="SUPFAM" id="SSF48179">
    <property type="entry name" value="6-phosphogluconate dehydrogenase C-terminal domain-like"/>
    <property type="match status" value="1"/>
</dbReference>
<evidence type="ECO:0000313" key="11">
    <source>
        <dbReference type="Proteomes" id="UP001179600"/>
    </source>
</evidence>
<evidence type="ECO:0000256" key="6">
    <source>
        <dbReference type="ARBA" id="ARBA00048615"/>
    </source>
</evidence>
<dbReference type="Gene3D" id="3.40.50.720">
    <property type="entry name" value="NAD(P)-binding Rossmann-like Domain"/>
    <property type="match status" value="1"/>
</dbReference>
<dbReference type="RefSeq" id="WP_272163139.1">
    <property type="nucleotide sequence ID" value="NZ_CP116507.1"/>
</dbReference>
<evidence type="ECO:0000256" key="1">
    <source>
        <dbReference type="ARBA" id="ARBA00006541"/>
    </source>
</evidence>
<dbReference type="InterPro" id="IPR036291">
    <property type="entry name" value="NAD(P)-bd_dom_sf"/>
</dbReference>
<evidence type="ECO:0000259" key="8">
    <source>
        <dbReference type="Pfam" id="PF01232"/>
    </source>
</evidence>
<dbReference type="EC" id="1.1.1.17" evidence="2 7"/>
<dbReference type="SUPFAM" id="SSF51735">
    <property type="entry name" value="NAD(P)-binding Rossmann-fold domains"/>
    <property type="match status" value="1"/>
</dbReference>
<dbReference type="InterPro" id="IPR013118">
    <property type="entry name" value="Mannitol_DH_C"/>
</dbReference>
<dbReference type="InterPro" id="IPR013131">
    <property type="entry name" value="Mannitol_DH_N"/>
</dbReference>
<proteinExistence type="inferred from homology"/>
<accession>A0AAE9XD93</accession>
<gene>
    <name evidence="7" type="primary">mtlD</name>
    <name evidence="10" type="ORF">PML95_07185</name>
</gene>
<dbReference type="PROSITE" id="PS00974">
    <property type="entry name" value="MANNITOL_DHGENASE"/>
    <property type="match status" value="1"/>
</dbReference>
<dbReference type="PANTHER" id="PTHR30524:SF0">
    <property type="entry name" value="ALTRONATE OXIDOREDUCTASE-RELATED"/>
    <property type="match status" value="1"/>
</dbReference>
<evidence type="ECO:0000256" key="7">
    <source>
        <dbReference type="HAMAP-Rule" id="MF_00196"/>
    </source>
</evidence>
<dbReference type="InterPro" id="IPR013328">
    <property type="entry name" value="6PGD_dom2"/>
</dbReference>
<dbReference type="GO" id="GO:0005829">
    <property type="term" value="C:cytosol"/>
    <property type="evidence" value="ECO:0007669"/>
    <property type="project" value="TreeGrafter"/>
</dbReference>
<evidence type="ECO:0000313" key="10">
    <source>
        <dbReference type="EMBL" id="WCG22179.1"/>
    </source>
</evidence>
<evidence type="ECO:0000256" key="3">
    <source>
        <dbReference type="ARBA" id="ARBA00016219"/>
    </source>
</evidence>
<keyword evidence="5 7" id="KW-0520">NAD</keyword>